<reference evidence="1" key="2">
    <citation type="submission" date="2015-06" db="UniProtKB">
        <authorList>
            <consortium name="EnsemblPlants"/>
        </authorList>
    </citation>
    <scope>IDENTIFICATION</scope>
    <source>
        <strain evidence="1">DM1-3 516 R44</strain>
    </source>
</reference>
<dbReference type="PaxDb" id="4113-PGSC0003DMT400087484"/>
<reference evidence="2" key="1">
    <citation type="journal article" date="2011" name="Nature">
        <title>Genome sequence and analysis of the tuber crop potato.</title>
        <authorList>
            <consortium name="The Potato Genome Sequencing Consortium"/>
        </authorList>
    </citation>
    <scope>NUCLEOTIDE SEQUENCE [LARGE SCALE GENOMIC DNA]</scope>
    <source>
        <strain evidence="2">cv. DM1-3 516 R44</strain>
    </source>
</reference>
<dbReference type="InParanoid" id="M1DDY1"/>
<dbReference type="Proteomes" id="UP000011115">
    <property type="component" value="Unassembled WGS sequence"/>
</dbReference>
<name>M1DDY1_SOLTU</name>
<protein>
    <submittedName>
        <fullName evidence="1">Uncharacterized protein</fullName>
    </submittedName>
</protein>
<organism evidence="1 2">
    <name type="scientific">Solanum tuberosum</name>
    <name type="common">Potato</name>
    <dbReference type="NCBI Taxonomy" id="4113"/>
    <lineage>
        <taxon>Eukaryota</taxon>
        <taxon>Viridiplantae</taxon>
        <taxon>Streptophyta</taxon>
        <taxon>Embryophyta</taxon>
        <taxon>Tracheophyta</taxon>
        <taxon>Spermatophyta</taxon>
        <taxon>Magnoliopsida</taxon>
        <taxon>eudicotyledons</taxon>
        <taxon>Gunneridae</taxon>
        <taxon>Pentapetalae</taxon>
        <taxon>asterids</taxon>
        <taxon>lamiids</taxon>
        <taxon>Solanales</taxon>
        <taxon>Solanaceae</taxon>
        <taxon>Solanoideae</taxon>
        <taxon>Solaneae</taxon>
        <taxon>Solanum</taxon>
    </lineage>
</organism>
<evidence type="ECO:0000313" key="1">
    <source>
        <dbReference type="EnsemblPlants" id="PGSC0003DMT400087484"/>
    </source>
</evidence>
<proteinExistence type="predicted"/>
<evidence type="ECO:0000313" key="2">
    <source>
        <dbReference type="Proteomes" id="UP000011115"/>
    </source>
</evidence>
<dbReference type="HOGENOM" id="CLU_1985564_0_0_1"/>
<dbReference type="AlphaFoldDB" id="M1DDY1"/>
<dbReference type="Gramene" id="PGSC0003DMT400087484">
    <property type="protein sequence ID" value="PGSC0003DMT400087484"/>
    <property type="gene ID" value="PGSC0003DMG400037055"/>
</dbReference>
<sequence>MNLDDEDIPMISKNLKKLFKKGGNYEKKLPLSKEKEFGNTMYTAWGTSLDNSNEDDAEDMALMAMEDSESDTEKREVPLTTLELTIFLLIGIGVQDPTFLHINILRCAAILPLTTLQLVQDGNAQG</sequence>
<accession>M1DDY1</accession>
<keyword evidence="2" id="KW-1185">Reference proteome</keyword>
<dbReference type="EnsemblPlants" id="PGSC0003DMT400087484">
    <property type="protein sequence ID" value="PGSC0003DMT400087484"/>
    <property type="gene ID" value="PGSC0003DMG400037055"/>
</dbReference>